<evidence type="ECO:0000256" key="1">
    <source>
        <dbReference type="ARBA" id="ARBA00002598"/>
    </source>
</evidence>
<keyword evidence="3" id="KW-1003">Cell membrane</keyword>
<proteinExistence type="inferred from homology"/>
<dbReference type="PANTHER" id="PTHR28259">
    <property type="entry name" value="FLUORIDE EXPORT PROTEIN 1-RELATED"/>
    <property type="match status" value="1"/>
</dbReference>
<feature type="transmembrane region" description="Helical" evidence="10">
    <location>
        <begin position="230"/>
        <end position="251"/>
    </location>
</feature>
<protein>
    <recommendedName>
        <fullName evidence="13">Chromosome condensation protein-like protein</fullName>
    </recommendedName>
</protein>
<feature type="transmembrane region" description="Helical" evidence="10">
    <location>
        <begin position="334"/>
        <end position="353"/>
    </location>
</feature>
<dbReference type="EMBL" id="MU006776">
    <property type="protein sequence ID" value="KAF2646400.1"/>
    <property type="molecule type" value="Genomic_DNA"/>
</dbReference>
<accession>A0A6A6SFR8</accession>
<feature type="transmembrane region" description="Helical" evidence="10">
    <location>
        <begin position="399"/>
        <end position="422"/>
    </location>
</feature>
<feature type="transmembrane region" description="Helical" evidence="10">
    <location>
        <begin position="285"/>
        <end position="305"/>
    </location>
</feature>
<feature type="transmembrane region" description="Helical" evidence="10">
    <location>
        <begin position="442"/>
        <end position="463"/>
    </location>
</feature>
<evidence type="ECO:0000256" key="4">
    <source>
        <dbReference type="ARBA" id="ARBA00022692"/>
    </source>
</evidence>
<comment type="function">
    <text evidence="1">Fluoride channel required for the rapid expulsion of cytoplasmic fluoride.</text>
</comment>
<reference evidence="11" key="1">
    <citation type="journal article" date="2020" name="Stud. Mycol.">
        <title>101 Dothideomycetes genomes: a test case for predicting lifestyles and emergence of pathogens.</title>
        <authorList>
            <person name="Haridas S."/>
            <person name="Albert R."/>
            <person name="Binder M."/>
            <person name="Bloem J."/>
            <person name="Labutti K."/>
            <person name="Salamov A."/>
            <person name="Andreopoulos B."/>
            <person name="Baker S."/>
            <person name="Barry K."/>
            <person name="Bills G."/>
            <person name="Bluhm B."/>
            <person name="Cannon C."/>
            <person name="Castanera R."/>
            <person name="Culley D."/>
            <person name="Daum C."/>
            <person name="Ezra D."/>
            <person name="Gonzalez J."/>
            <person name="Henrissat B."/>
            <person name="Kuo A."/>
            <person name="Liang C."/>
            <person name="Lipzen A."/>
            <person name="Lutzoni F."/>
            <person name="Magnuson J."/>
            <person name="Mondo S."/>
            <person name="Nolan M."/>
            <person name="Ohm R."/>
            <person name="Pangilinan J."/>
            <person name="Park H.-J."/>
            <person name="Ramirez L."/>
            <person name="Alfaro M."/>
            <person name="Sun H."/>
            <person name="Tritt A."/>
            <person name="Yoshinaga Y."/>
            <person name="Zwiers L.-H."/>
            <person name="Turgeon B."/>
            <person name="Goodwin S."/>
            <person name="Spatafora J."/>
            <person name="Crous P."/>
            <person name="Grigoriev I."/>
        </authorList>
    </citation>
    <scope>NUCLEOTIDE SEQUENCE</scope>
    <source>
        <strain evidence="11">CBS 473.64</strain>
    </source>
</reference>
<evidence type="ECO:0000256" key="8">
    <source>
        <dbReference type="ARBA" id="ARBA00035585"/>
    </source>
</evidence>
<dbReference type="PANTHER" id="PTHR28259:SF1">
    <property type="entry name" value="FLUORIDE EXPORT PROTEIN 1-RELATED"/>
    <property type="match status" value="1"/>
</dbReference>
<dbReference type="GO" id="GO:1903425">
    <property type="term" value="F:fluoride transmembrane transporter activity"/>
    <property type="evidence" value="ECO:0007669"/>
    <property type="project" value="TreeGrafter"/>
</dbReference>
<dbReference type="InterPro" id="IPR003691">
    <property type="entry name" value="FluC"/>
</dbReference>
<keyword evidence="6 10" id="KW-0472">Membrane</keyword>
<feature type="transmembrane region" description="Helical" evidence="10">
    <location>
        <begin position="158"/>
        <end position="177"/>
    </location>
</feature>
<feature type="transmembrane region" description="Helical" evidence="10">
    <location>
        <begin position="373"/>
        <end position="392"/>
    </location>
</feature>
<dbReference type="AlphaFoldDB" id="A0A6A6SFR8"/>
<evidence type="ECO:0000256" key="2">
    <source>
        <dbReference type="ARBA" id="ARBA00004651"/>
    </source>
</evidence>
<dbReference type="GO" id="GO:0005886">
    <property type="term" value="C:plasma membrane"/>
    <property type="evidence" value="ECO:0007669"/>
    <property type="project" value="UniProtKB-SubCell"/>
</dbReference>
<keyword evidence="4 10" id="KW-0812">Transmembrane</keyword>
<gene>
    <name evidence="11" type="ORF">P280DRAFT_464631</name>
</gene>
<feature type="transmembrane region" description="Helical" evidence="10">
    <location>
        <begin position="475"/>
        <end position="495"/>
    </location>
</feature>
<evidence type="ECO:0000313" key="12">
    <source>
        <dbReference type="Proteomes" id="UP000799753"/>
    </source>
</evidence>
<evidence type="ECO:0008006" key="13">
    <source>
        <dbReference type="Google" id="ProtNLM"/>
    </source>
</evidence>
<evidence type="ECO:0000256" key="9">
    <source>
        <dbReference type="SAM" id="MobiDB-lite"/>
    </source>
</evidence>
<feature type="compositionally biased region" description="Pro residues" evidence="9">
    <location>
        <begin position="70"/>
        <end position="86"/>
    </location>
</feature>
<sequence>MPDWDDGASRRRDSHYNQQRSSFPRSEHDKSAPSHPQSRHRSAPQGAHMVDVVDDYTLQDIGEISYALPSDPPSEPASPSPAPIVPRIPTRKGSMDRNMPPTTALPPQADDRSIPGRSAYSIVLTELYVVSHLVFFSILGTLARLGLQWLTFYPGAPITFSEFWANVAGTLFIGFLAEDRRLFRAEWGDSPYTPPSTPRPPRTPQHDEEKDHESSNQAAQASHMKVKKTIPLYIGLVTAFCGSFTSFSSFIRDTFLAFVNDLPAPVNHTNTSINSNATLPRNDGYSFMAGLAVIILTLGLCYAALKVGAHLAILLDPITPTLPFRLTRRIIDPIVVFLAWSSWLGAVFMAIWPPDRPYGPSSRGPWSNETWRGQAIFACVFAPLGCLLRFYISLFLNPLIPSFPLGTFVVNIFGTAVLGMAYDLQHVAIGDFGAGGGRVGCQVLQAVMDGFCGTLTTVSTWILEITSLKRRHAYVYGAMSVWVGVLILVIIMGSVKWTVGWVAVACVH</sequence>
<keyword evidence="12" id="KW-1185">Reference proteome</keyword>
<keyword evidence="5 10" id="KW-1133">Transmembrane helix</keyword>
<organism evidence="11 12">
    <name type="scientific">Massarina eburnea CBS 473.64</name>
    <dbReference type="NCBI Taxonomy" id="1395130"/>
    <lineage>
        <taxon>Eukaryota</taxon>
        <taxon>Fungi</taxon>
        <taxon>Dikarya</taxon>
        <taxon>Ascomycota</taxon>
        <taxon>Pezizomycotina</taxon>
        <taxon>Dothideomycetes</taxon>
        <taxon>Pleosporomycetidae</taxon>
        <taxon>Pleosporales</taxon>
        <taxon>Massarineae</taxon>
        <taxon>Massarinaceae</taxon>
        <taxon>Massarina</taxon>
    </lineage>
</organism>
<evidence type="ECO:0000256" key="7">
    <source>
        <dbReference type="ARBA" id="ARBA00035120"/>
    </source>
</evidence>
<feature type="compositionally biased region" description="Pro residues" evidence="9">
    <location>
        <begin position="192"/>
        <end position="203"/>
    </location>
</feature>
<evidence type="ECO:0000256" key="10">
    <source>
        <dbReference type="SAM" id="Phobius"/>
    </source>
</evidence>
<feature type="region of interest" description="Disordered" evidence="9">
    <location>
        <begin position="187"/>
        <end position="223"/>
    </location>
</feature>
<dbReference type="Pfam" id="PF02537">
    <property type="entry name" value="CRCB"/>
    <property type="match status" value="2"/>
</dbReference>
<feature type="region of interest" description="Disordered" evidence="9">
    <location>
        <begin position="1"/>
        <end position="112"/>
    </location>
</feature>
<evidence type="ECO:0000256" key="3">
    <source>
        <dbReference type="ARBA" id="ARBA00022475"/>
    </source>
</evidence>
<dbReference type="OrthoDB" id="409792at2759"/>
<feature type="compositionally biased region" description="Basic and acidic residues" evidence="9">
    <location>
        <begin position="204"/>
        <end position="214"/>
    </location>
</feature>
<evidence type="ECO:0000313" key="11">
    <source>
        <dbReference type="EMBL" id="KAF2646400.1"/>
    </source>
</evidence>
<comment type="catalytic activity">
    <reaction evidence="8">
        <text>fluoride(in) = fluoride(out)</text>
        <dbReference type="Rhea" id="RHEA:76159"/>
        <dbReference type="ChEBI" id="CHEBI:17051"/>
    </reaction>
    <physiologicalReaction direction="left-to-right" evidence="8">
        <dbReference type="Rhea" id="RHEA:76160"/>
    </physiologicalReaction>
</comment>
<evidence type="ECO:0000256" key="5">
    <source>
        <dbReference type="ARBA" id="ARBA00022989"/>
    </source>
</evidence>
<name>A0A6A6SFR8_9PLEO</name>
<comment type="subcellular location">
    <subcellularLocation>
        <location evidence="2">Cell membrane</location>
        <topology evidence="2">Multi-pass membrane protein</topology>
    </subcellularLocation>
</comment>
<dbReference type="Proteomes" id="UP000799753">
    <property type="component" value="Unassembled WGS sequence"/>
</dbReference>
<feature type="transmembrane region" description="Helical" evidence="10">
    <location>
        <begin position="127"/>
        <end position="146"/>
    </location>
</feature>
<evidence type="ECO:0000256" key="6">
    <source>
        <dbReference type="ARBA" id="ARBA00023136"/>
    </source>
</evidence>
<comment type="similarity">
    <text evidence="7">Belongs to the fluoride channel Fluc/FEX (TC 1.A.43) family.</text>
</comment>